<dbReference type="InterPro" id="IPR050793">
    <property type="entry name" value="CMP-NeuNAc_synthase"/>
</dbReference>
<organism evidence="13 14">
    <name type="scientific">Endozoicomonas numazuensis</name>
    <dbReference type="NCBI Taxonomy" id="1137799"/>
    <lineage>
        <taxon>Bacteria</taxon>
        <taxon>Pseudomonadati</taxon>
        <taxon>Pseudomonadota</taxon>
        <taxon>Gammaproteobacteria</taxon>
        <taxon>Oceanospirillales</taxon>
        <taxon>Endozoicomonadaceae</taxon>
        <taxon>Endozoicomonas</taxon>
    </lineage>
</organism>
<feature type="binding site" evidence="12">
    <location>
        <position position="113"/>
    </location>
    <ligand>
        <name>Mg(2+)</name>
        <dbReference type="ChEBI" id="CHEBI:18420"/>
    </ligand>
</feature>
<evidence type="ECO:0000256" key="4">
    <source>
        <dbReference type="ARBA" id="ARBA00011881"/>
    </source>
</evidence>
<keyword evidence="9 11" id="KW-0460">Magnesium</keyword>
<dbReference type="FunFam" id="3.40.50.1000:FF:000029">
    <property type="entry name" value="3-deoxy-D-manno-octulosonate 8-phosphate phosphatase KdsC"/>
    <property type="match status" value="1"/>
</dbReference>
<evidence type="ECO:0000256" key="10">
    <source>
        <dbReference type="ARBA" id="ARBA00031051"/>
    </source>
</evidence>
<evidence type="ECO:0000256" key="8">
    <source>
        <dbReference type="ARBA" id="ARBA00022801"/>
    </source>
</evidence>
<dbReference type="eggNOG" id="COG1778">
    <property type="taxonomic scope" value="Bacteria"/>
</dbReference>
<evidence type="ECO:0000256" key="12">
    <source>
        <dbReference type="PIRSR" id="PIRSR006118-2"/>
    </source>
</evidence>
<dbReference type="SFLD" id="SFLDG01136">
    <property type="entry name" value="C1.6:_Phosphoserine_Phosphatas"/>
    <property type="match status" value="1"/>
</dbReference>
<dbReference type="Pfam" id="PF00702">
    <property type="entry name" value="Hydrolase"/>
    <property type="match status" value="1"/>
</dbReference>
<dbReference type="AlphaFoldDB" id="A0A081NKT4"/>
<dbReference type="PANTHER" id="PTHR21485">
    <property type="entry name" value="HAD SUPERFAMILY MEMBERS CMAS AND KDSC"/>
    <property type="match status" value="1"/>
</dbReference>
<keyword evidence="8 11" id="KW-0378">Hydrolase</keyword>
<comment type="caution">
    <text evidence="13">The sequence shown here is derived from an EMBL/GenBank/DDBJ whole genome shotgun (WGS) entry which is preliminary data.</text>
</comment>
<evidence type="ECO:0000313" key="13">
    <source>
        <dbReference type="EMBL" id="KEQ19057.1"/>
    </source>
</evidence>
<protein>
    <recommendedName>
        <fullName evidence="6 11">3-deoxy-D-manno-octulosonate 8-phosphate phosphatase KdsC</fullName>
        <ecNumber evidence="5 11">3.1.3.45</ecNumber>
    </recommendedName>
    <alternativeName>
        <fullName evidence="10 11">KDO 8-P phosphatase</fullName>
    </alternativeName>
</protein>
<comment type="similarity">
    <text evidence="3 11">Belongs to the KdsC family.</text>
</comment>
<dbReference type="SFLD" id="SFLDS00003">
    <property type="entry name" value="Haloacid_Dehalogenase"/>
    <property type="match status" value="1"/>
</dbReference>
<evidence type="ECO:0000256" key="11">
    <source>
        <dbReference type="PIRNR" id="PIRNR006118"/>
    </source>
</evidence>
<gene>
    <name evidence="13" type="ORF">GZ78_03245</name>
</gene>
<dbReference type="PIRSF" id="PIRSF006118">
    <property type="entry name" value="KDO8-P_Ptase"/>
    <property type="match status" value="1"/>
</dbReference>
<evidence type="ECO:0000313" key="14">
    <source>
        <dbReference type="Proteomes" id="UP000028073"/>
    </source>
</evidence>
<evidence type="ECO:0000256" key="5">
    <source>
        <dbReference type="ARBA" id="ARBA00013066"/>
    </source>
</evidence>
<evidence type="ECO:0000256" key="2">
    <source>
        <dbReference type="ARBA" id="ARBA00001946"/>
    </source>
</evidence>
<comment type="subunit">
    <text evidence="4 11">Homotetramer.</text>
</comment>
<dbReference type="GO" id="GO:0009103">
    <property type="term" value="P:lipopolysaccharide biosynthetic process"/>
    <property type="evidence" value="ECO:0007669"/>
    <property type="project" value="UniProtKB-UniRule"/>
</dbReference>
<dbReference type="EMBL" id="JOKH01000001">
    <property type="protein sequence ID" value="KEQ19057.1"/>
    <property type="molecule type" value="Genomic_DNA"/>
</dbReference>
<dbReference type="InterPro" id="IPR010023">
    <property type="entry name" value="KdsC_fam"/>
</dbReference>
<dbReference type="Proteomes" id="UP000028073">
    <property type="component" value="Unassembled WGS sequence"/>
</dbReference>
<evidence type="ECO:0000256" key="1">
    <source>
        <dbReference type="ARBA" id="ARBA00000898"/>
    </source>
</evidence>
<dbReference type="NCBIfam" id="TIGR01670">
    <property type="entry name" value="KdsC-phosphatas"/>
    <property type="match status" value="1"/>
</dbReference>
<dbReference type="GO" id="GO:0019143">
    <property type="term" value="F:3-deoxy-manno-octulosonate-8-phosphatase activity"/>
    <property type="evidence" value="ECO:0007669"/>
    <property type="project" value="UniProtKB-UniRule"/>
</dbReference>
<keyword evidence="14" id="KW-1185">Reference proteome</keyword>
<name>A0A081NKT4_9GAMM</name>
<comment type="function">
    <text evidence="11">Catalyzes the hydrolysis of 3-deoxy-D-manno-octulosonate 8-phosphate (KDO 8-P) to 3-deoxy-D-manno-octulosonate (KDO) and inorganic phosphate.</text>
</comment>
<dbReference type="InterPro" id="IPR023214">
    <property type="entry name" value="HAD_sf"/>
</dbReference>
<comment type="cofactor">
    <cofactor evidence="2 11 12">
        <name>Mg(2+)</name>
        <dbReference type="ChEBI" id="CHEBI:18420"/>
    </cofactor>
</comment>
<dbReference type="CDD" id="cd01630">
    <property type="entry name" value="HAD_KDO-like"/>
    <property type="match status" value="1"/>
</dbReference>
<sequence>MSSSLQSAAANVRLAVFDVDGVLTDGKLLFGENGEALKIFNTLDGHGLKMLKQAGVKTAIITGRRSVFVEKRSSDLGVDFLYQGREDKFVALNELLQEEGQGITLEEVAYIGDDLPDLPAIRQVGFGCTVPNGHYYVREHSSAVTLNRGGEGAAREFCDFILAAKGKLDDMLASYLK</sequence>
<dbReference type="SFLD" id="SFLDG01138">
    <property type="entry name" value="C1.6.2:_Deoxy-d-mannose-octulo"/>
    <property type="match status" value="1"/>
</dbReference>
<keyword evidence="7 11" id="KW-0479">Metal-binding</keyword>
<dbReference type="InterPro" id="IPR036412">
    <property type="entry name" value="HAD-like_sf"/>
</dbReference>
<proteinExistence type="inferred from homology"/>
<dbReference type="Gene3D" id="3.40.50.1000">
    <property type="entry name" value="HAD superfamily/HAD-like"/>
    <property type="match status" value="1"/>
</dbReference>
<dbReference type="SUPFAM" id="SSF56784">
    <property type="entry name" value="HAD-like"/>
    <property type="match status" value="1"/>
</dbReference>
<evidence type="ECO:0000256" key="3">
    <source>
        <dbReference type="ARBA" id="ARBA00005893"/>
    </source>
</evidence>
<feature type="binding site" evidence="12">
    <location>
        <position position="18"/>
    </location>
    <ligand>
        <name>Mg(2+)</name>
        <dbReference type="ChEBI" id="CHEBI:18420"/>
    </ligand>
</feature>
<accession>A0A081NKT4</accession>
<evidence type="ECO:0000256" key="6">
    <source>
        <dbReference type="ARBA" id="ARBA00020092"/>
    </source>
</evidence>
<comment type="catalytic activity">
    <reaction evidence="1 11">
        <text>3-deoxy-alpha-D-manno-2-octulosonate-8-phosphate + H2O = 3-deoxy-alpha-D-manno-oct-2-ulosonate + phosphate</text>
        <dbReference type="Rhea" id="RHEA:11500"/>
        <dbReference type="ChEBI" id="CHEBI:15377"/>
        <dbReference type="ChEBI" id="CHEBI:43474"/>
        <dbReference type="ChEBI" id="CHEBI:85985"/>
        <dbReference type="ChEBI" id="CHEBI:85986"/>
        <dbReference type="EC" id="3.1.3.45"/>
    </reaction>
</comment>
<feature type="binding site" evidence="12">
    <location>
        <position position="20"/>
    </location>
    <ligand>
        <name>substrate</name>
    </ligand>
</feature>
<keyword evidence="11" id="KW-0448">Lipopolysaccharide biosynthesis</keyword>
<dbReference type="STRING" id="1137799.GZ78_03245"/>
<dbReference type="PANTHER" id="PTHR21485:SF3">
    <property type="entry name" value="N-ACYLNEURAMINATE CYTIDYLYLTRANSFERASE"/>
    <property type="match status" value="1"/>
</dbReference>
<evidence type="ECO:0000256" key="9">
    <source>
        <dbReference type="ARBA" id="ARBA00022842"/>
    </source>
</evidence>
<dbReference type="GO" id="GO:0008781">
    <property type="term" value="F:N-acylneuraminate cytidylyltransferase activity"/>
    <property type="evidence" value="ECO:0007669"/>
    <property type="project" value="TreeGrafter"/>
</dbReference>
<evidence type="ECO:0000256" key="7">
    <source>
        <dbReference type="ARBA" id="ARBA00022723"/>
    </source>
</evidence>
<dbReference type="EC" id="3.1.3.45" evidence="5 11"/>
<dbReference type="RefSeq" id="WP_034834070.1">
    <property type="nucleotide sequence ID" value="NZ_JOKH01000001.1"/>
</dbReference>
<reference evidence="13 14" key="1">
    <citation type="submission" date="2014-06" db="EMBL/GenBank/DDBJ databases">
        <title>Whole Genome Sequences of Three Symbiotic Endozoicomonas Bacteria.</title>
        <authorList>
            <person name="Neave M.J."/>
            <person name="Apprill A."/>
            <person name="Voolstra C.R."/>
        </authorList>
    </citation>
    <scope>NUCLEOTIDE SEQUENCE [LARGE SCALE GENOMIC DNA]</scope>
    <source>
        <strain evidence="13 14">DSM 25634</strain>
    </source>
</reference>
<dbReference type="GO" id="GO:0046872">
    <property type="term" value="F:metal ion binding"/>
    <property type="evidence" value="ECO:0007669"/>
    <property type="project" value="UniProtKB-UniRule"/>
</dbReference>